<feature type="transmembrane region" description="Helical" evidence="8">
    <location>
        <begin position="255"/>
        <end position="276"/>
    </location>
</feature>
<protein>
    <submittedName>
        <fullName evidence="9">Eukaryotic-type low-affinity urea transporter</fullName>
    </submittedName>
</protein>
<dbReference type="AlphaFoldDB" id="A0A346Y3D1"/>
<feature type="transmembrane region" description="Helical" evidence="8">
    <location>
        <begin position="57"/>
        <end position="77"/>
    </location>
</feature>
<keyword evidence="10" id="KW-1185">Reference proteome</keyword>
<keyword evidence="4 8" id="KW-0812">Transmembrane</keyword>
<organism evidence="9 10">
    <name type="scientific">Euzebya pacifica</name>
    <dbReference type="NCBI Taxonomy" id="1608957"/>
    <lineage>
        <taxon>Bacteria</taxon>
        <taxon>Bacillati</taxon>
        <taxon>Actinomycetota</taxon>
        <taxon>Nitriliruptoria</taxon>
        <taxon>Euzebyales</taxon>
    </lineage>
</organism>
<name>A0A346Y3D1_9ACTN</name>
<evidence type="ECO:0000256" key="8">
    <source>
        <dbReference type="SAM" id="Phobius"/>
    </source>
</evidence>
<dbReference type="EMBL" id="CP031165">
    <property type="protein sequence ID" value="AXV08978.1"/>
    <property type="molecule type" value="Genomic_DNA"/>
</dbReference>
<evidence type="ECO:0000256" key="1">
    <source>
        <dbReference type="ARBA" id="ARBA00004651"/>
    </source>
</evidence>
<dbReference type="PIRSF" id="PIRSF016502">
    <property type="entry name" value="Urea_transporter"/>
    <property type="match status" value="1"/>
</dbReference>
<comment type="subcellular location">
    <subcellularLocation>
        <location evidence="1">Cell membrane</location>
        <topology evidence="1">Multi-pass membrane protein</topology>
    </subcellularLocation>
</comment>
<dbReference type="PANTHER" id="PTHR10464:SF4">
    <property type="entry name" value="UREA TRANSPORTER"/>
    <property type="match status" value="1"/>
</dbReference>
<dbReference type="RefSeq" id="WP_164710863.1">
    <property type="nucleotide sequence ID" value="NZ_CP031165.1"/>
</dbReference>
<dbReference type="InterPro" id="IPR004937">
    <property type="entry name" value="Urea_transporter"/>
</dbReference>
<feature type="transmembrane region" description="Helical" evidence="8">
    <location>
        <begin position="116"/>
        <end position="140"/>
    </location>
</feature>
<evidence type="ECO:0000313" key="9">
    <source>
        <dbReference type="EMBL" id="AXV08978.1"/>
    </source>
</evidence>
<feature type="site" description="Important for channel permeability" evidence="7">
    <location>
        <position position="311"/>
    </location>
</feature>
<evidence type="ECO:0000256" key="5">
    <source>
        <dbReference type="ARBA" id="ARBA00022989"/>
    </source>
</evidence>
<reference evidence="9 10" key="1">
    <citation type="submission" date="2018-09" db="EMBL/GenBank/DDBJ databases">
        <title>Complete genome sequence of Euzebya sp. DY32-46 isolated from seawater of Pacific Ocean.</title>
        <authorList>
            <person name="Xu L."/>
            <person name="Wu Y.-H."/>
            <person name="Xu X.-W."/>
        </authorList>
    </citation>
    <scope>NUCLEOTIDE SEQUENCE [LARGE SCALE GENOMIC DNA]</scope>
    <source>
        <strain evidence="9 10">DY32-46</strain>
    </source>
</reference>
<dbReference type="GO" id="GO:0005886">
    <property type="term" value="C:plasma membrane"/>
    <property type="evidence" value="ECO:0007669"/>
    <property type="project" value="UniProtKB-SubCell"/>
</dbReference>
<dbReference type="Pfam" id="PF03253">
    <property type="entry name" value="UT"/>
    <property type="match status" value="1"/>
</dbReference>
<evidence type="ECO:0000313" key="10">
    <source>
        <dbReference type="Proteomes" id="UP000264006"/>
    </source>
</evidence>
<dbReference type="Gene3D" id="1.10.3430.10">
    <property type="entry name" value="Ammonium transporter AmtB like domains"/>
    <property type="match status" value="1"/>
</dbReference>
<evidence type="ECO:0000256" key="4">
    <source>
        <dbReference type="ARBA" id="ARBA00022692"/>
    </source>
</evidence>
<feature type="transmembrane region" description="Helical" evidence="8">
    <location>
        <begin position="227"/>
        <end position="248"/>
    </location>
</feature>
<evidence type="ECO:0000256" key="2">
    <source>
        <dbReference type="ARBA" id="ARBA00005914"/>
    </source>
</evidence>
<gene>
    <name evidence="9" type="ORF">DVS28_a4312</name>
</gene>
<evidence type="ECO:0000256" key="6">
    <source>
        <dbReference type="ARBA" id="ARBA00023136"/>
    </source>
</evidence>
<feature type="transmembrane region" description="Helical" evidence="8">
    <location>
        <begin position="28"/>
        <end position="51"/>
    </location>
</feature>
<accession>A0A346Y3D1</accession>
<dbReference type="PANTHER" id="PTHR10464">
    <property type="entry name" value="UREA TRANSPORTER"/>
    <property type="match status" value="1"/>
</dbReference>
<feature type="transmembrane region" description="Helical" evidence="8">
    <location>
        <begin position="147"/>
        <end position="167"/>
    </location>
</feature>
<feature type="transmembrane region" description="Helical" evidence="8">
    <location>
        <begin position="84"/>
        <end position="104"/>
    </location>
</feature>
<dbReference type="KEGG" id="euz:DVS28_a4312"/>
<keyword evidence="6 8" id="KW-0472">Membrane</keyword>
<dbReference type="GO" id="GO:0015204">
    <property type="term" value="F:urea transmembrane transporter activity"/>
    <property type="evidence" value="ECO:0007669"/>
    <property type="project" value="InterPro"/>
</dbReference>
<evidence type="ECO:0000256" key="3">
    <source>
        <dbReference type="ARBA" id="ARBA00022475"/>
    </source>
</evidence>
<proteinExistence type="inferred from homology"/>
<dbReference type="Proteomes" id="UP000264006">
    <property type="component" value="Chromosome"/>
</dbReference>
<sequence length="363" mass="38254">MAIDRTLEMFRSPIPGSERSPAIRSVDWILRGVGQVVFQGNWLTGLVILAAIAVNSWVYFVAALLGTIVSTATAVLLRMDRSLVNAGLLGFNGCLAGIGLNFYMSNDVTIGEWPSVQLYLYMALAAALSTVVMGALGSLLGSRGTPVLTAPFVFATWLLMFAVYAFVGFEPGALLAPGSPAPLGETAGYTAETVFNGTFKGVGEIFFQDNAVTGIIMAVGILVNTRVGALMAVGGSLLATLLAMAAGADEAAINAGLFGFNAALTAIALGGFFFVLNRSGALYALFGVVVTVFLWPSIGVVLTPIGMPTLTFPFVLTTWLFILAKPAFPALTPVEPADATYPENNYRRWKTEVLAQRETVRSG</sequence>
<dbReference type="InterPro" id="IPR029020">
    <property type="entry name" value="Ammonium/urea_transptr"/>
</dbReference>
<keyword evidence="3" id="KW-1003">Cell membrane</keyword>
<keyword evidence="5 8" id="KW-1133">Transmembrane helix</keyword>
<comment type="similarity">
    <text evidence="2">Belongs to the urea transporter family.</text>
</comment>
<feature type="transmembrane region" description="Helical" evidence="8">
    <location>
        <begin position="282"/>
        <end position="303"/>
    </location>
</feature>
<evidence type="ECO:0000256" key="7">
    <source>
        <dbReference type="PIRSR" id="PIRSR016502-1"/>
    </source>
</evidence>